<keyword evidence="1" id="KW-1185">Reference proteome</keyword>
<organism evidence="1 2">
    <name type="scientific">Ascaris lumbricoides</name>
    <name type="common">Giant roundworm</name>
    <dbReference type="NCBI Taxonomy" id="6252"/>
    <lineage>
        <taxon>Eukaryota</taxon>
        <taxon>Metazoa</taxon>
        <taxon>Ecdysozoa</taxon>
        <taxon>Nematoda</taxon>
        <taxon>Chromadorea</taxon>
        <taxon>Rhabditida</taxon>
        <taxon>Spirurina</taxon>
        <taxon>Ascaridomorpha</taxon>
        <taxon>Ascaridoidea</taxon>
        <taxon>Ascarididae</taxon>
        <taxon>Ascaris</taxon>
    </lineage>
</organism>
<dbReference type="Proteomes" id="UP000036681">
    <property type="component" value="Unplaced"/>
</dbReference>
<evidence type="ECO:0000313" key="2">
    <source>
        <dbReference type="WBParaSite" id="ALUE_0000334401-mRNA-1"/>
    </source>
</evidence>
<evidence type="ECO:0000313" key="1">
    <source>
        <dbReference type="Proteomes" id="UP000036681"/>
    </source>
</evidence>
<dbReference type="AlphaFoldDB" id="A0A0M3HNP1"/>
<protein>
    <submittedName>
        <fullName evidence="2">Uncharacterized protein</fullName>
    </submittedName>
</protein>
<dbReference type="WBParaSite" id="ALUE_0000334401-mRNA-1">
    <property type="protein sequence ID" value="ALUE_0000334401-mRNA-1"/>
    <property type="gene ID" value="ALUE_0000334401"/>
</dbReference>
<sequence length="148" mass="16651">MQSSKVLRHYARLRITLPKSGVHASTKSSPEISFKKRAVVLLCRQSRRAKLWRHRTAKERALASQFAWQELGMISELSNPITLEDPGSGLVKELSWPSSPELQMARQPQLEALAVGNNRWTLSASSNCKLRINSAEMCMTSRISYVNA</sequence>
<accession>A0A0M3HNP1</accession>
<proteinExistence type="predicted"/>
<reference evidence="2" key="1">
    <citation type="submission" date="2017-02" db="UniProtKB">
        <authorList>
            <consortium name="WormBaseParasite"/>
        </authorList>
    </citation>
    <scope>IDENTIFICATION</scope>
</reference>
<name>A0A0M3HNP1_ASCLU</name>